<dbReference type="InterPro" id="IPR036554">
    <property type="entry name" value="GHMP_kinase_C_sf"/>
</dbReference>
<dbReference type="PANTHER" id="PTHR38710">
    <property type="entry name" value="WITH PUTATIVE URIDYL PYROPHOSPHORYLASE-RELATED"/>
    <property type="match status" value="1"/>
</dbReference>
<evidence type="ECO:0000256" key="1">
    <source>
        <dbReference type="ARBA" id="ARBA00022741"/>
    </source>
</evidence>
<evidence type="ECO:0000313" key="6">
    <source>
        <dbReference type="EMBL" id="GBG24365.1"/>
    </source>
</evidence>
<dbReference type="SUPFAM" id="SSF54211">
    <property type="entry name" value="Ribosomal protein S5 domain 2-like"/>
    <property type="match status" value="1"/>
</dbReference>
<dbReference type="InParanoid" id="A0A2R5G1G3"/>
<name>A0A2R5G1G3_9STRA</name>
<gene>
    <name evidence="6" type="ORF">FCC1311_005832</name>
</gene>
<dbReference type="PANTHER" id="PTHR38710:SF1">
    <property type="entry name" value="WITH PUTATIVE URIDYL PYROPHOSPHORYLASE-RELATED"/>
    <property type="match status" value="1"/>
</dbReference>
<feature type="domain" description="GHMP kinase C-terminal" evidence="5">
    <location>
        <begin position="609"/>
        <end position="678"/>
    </location>
</feature>
<dbReference type="GO" id="GO:0016301">
    <property type="term" value="F:kinase activity"/>
    <property type="evidence" value="ECO:0007669"/>
    <property type="project" value="UniProtKB-KW"/>
</dbReference>
<accession>A0A2R5G1G3</accession>
<dbReference type="Pfam" id="PF08544">
    <property type="entry name" value="GHMP_kinases_C"/>
    <property type="match status" value="1"/>
</dbReference>
<sequence length="697" mass="76374">MICVLLVAGVGNSLEEELLSDEKLRGIPRALLPVAGKPMLSWWWSSIMTTREIVSVYLVCNASNYKPFERWATANGLPASNVVNNGVTSAENALGAARDLELALRRATSDGISPKEVCVIAGDSLFFKEFDLPQVIACYRRLQKREESEQKRAADERSDNDAASSPRPRASSGGSQLFASRASLVLYYKLPPGEEASKRGIVSIDPVSKRVTDFVEKPSSATQRDAAQYACPLFYILGGDALTQLNEFCAESQHRPSYSCGSFLEFAHSSSNFYGLRLPGAFSLVGVSAGLREYRELDRCFGGSGIPNESSFHQDSAAHEKRDAHETTEATTPSSTHDVSDAATSVESALGSSSLSLPARSYGMAYARTGLLGNPSDGFFGKTLACTIKNFRAQVWLVESEKLCIKPHPLFDPSEFGSMNDLYSIALREGYHGGLRLLMATCKRFFQLCMENSIALPRRNFTVSYDTNIPRQVGLSGSSAIVTALLRALMLFYGLTDADIPKPLQPAFVLSVEMEEMGIQAGLQDRVVQCYEGVVYMDFSKDLMDRDGHGMYEVVPRSYIPDRFFIAYRADPSDSGKIHSNVKQRWLEGDTQVMEAMAKFASFAERGREALLSGDLDVFGDLMTQNFELRRALYSDAVVGQPNIDMVEIGRRHGCACKFPGSGGAILGLAPSRDVFAALRKDFEDNGCVFTVLELAP</sequence>
<dbReference type="InterPro" id="IPR013750">
    <property type="entry name" value="GHMP_kinase_C_dom"/>
</dbReference>
<dbReference type="EMBL" id="BEYU01000005">
    <property type="protein sequence ID" value="GBG24365.1"/>
    <property type="molecule type" value="Genomic_DNA"/>
</dbReference>
<feature type="domain" description="GHMP kinase N-terminal" evidence="4">
    <location>
        <begin position="454"/>
        <end position="532"/>
    </location>
</feature>
<evidence type="ECO:0000313" key="7">
    <source>
        <dbReference type="Proteomes" id="UP000241890"/>
    </source>
</evidence>
<feature type="compositionally biased region" description="Low complexity" evidence="3">
    <location>
        <begin position="162"/>
        <end position="175"/>
    </location>
</feature>
<keyword evidence="2" id="KW-0067">ATP-binding</keyword>
<feature type="region of interest" description="Disordered" evidence="3">
    <location>
        <begin position="147"/>
        <end position="175"/>
    </location>
</feature>
<evidence type="ECO:0000259" key="5">
    <source>
        <dbReference type="Pfam" id="PF08544"/>
    </source>
</evidence>
<evidence type="ECO:0000259" key="4">
    <source>
        <dbReference type="Pfam" id="PF00288"/>
    </source>
</evidence>
<evidence type="ECO:0000256" key="3">
    <source>
        <dbReference type="SAM" id="MobiDB-lite"/>
    </source>
</evidence>
<dbReference type="Gene3D" id="3.30.230.120">
    <property type="match status" value="1"/>
</dbReference>
<evidence type="ECO:0000256" key="2">
    <source>
        <dbReference type="ARBA" id="ARBA00022840"/>
    </source>
</evidence>
<keyword evidence="6" id="KW-0808">Transferase</keyword>
<feature type="region of interest" description="Disordered" evidence="3">
    <location>
        <begin position="311"/>
        <end position="343"/>
    </location>
</feature>
<keyword evidence="1" id="KW-0547">Nucleotide-binding</keyword>
<dbReference type="PRINTS" id="PR00959">
    <property type="entry name" value="MEVGALKINASE"/>
</dbReference>
<comment type="caution">
    <text evidence="6">The sequence shown here is derived from an EMBL/GenBank/DDBJ whole genome shotgun (WGS) entry which is preliminary data.</text>
</comment>
<dbReference type="GO" id="GO:0005524">
    <property type="term" value="F:ATP binding"/>
    <property type="evidence" value="ECO:0007669"/>
    <property type="project" value="UniProtKB-KW"/>
</dbReference>
<dbReference type="InterPro" id="IPR029044">
    <property type="entry name" value="Nucleotide-diphossugar_trans"/>
</dbReference>
<protein>
    <submittedName>
        <fullName evidence="6">Glucuronokinase 1</fullName>
    </submittedName>
</protein>
<keyword evidence="6" id="KW-0418">Kinase</keyword>
<dbReference type="InterPro" id="IPR053034">
    <property type="entry name" value="Glucuronokinase-like"/>
</dbReference>
<dbReference type="SUPFAM" id="SSF55060">
    <property type="entry name" value="GHMP Kinase, C-terminal domain"/>
    <property type="match status" value="1"/>
</dbReference>
<dbReference type="Pfam" id="PF00288">
    <property type="entry name" value="GHMP_kinases_N"/>
    <property type="match status" value="1"/>
</dbReference>
<dbReference type="OrthoDB" id="1924968at2759"/>
<feature type="compositionally biased region" description="Basic and acidic residues" evidence="3">
    <location>
        <begin position="147"/>
        <end position="160"/>
    </location>
</feature>
<keyword evidence="7" id="KW-1185">Reference proteome</keyword>
<reference evidence="6 7" key="1">
    <citation type="submission" date="2017-12" db="EMBL/GenBank/DDBJ databases">
        <title>Sequencing, de novo assembly and annotation of complete genome of a new Thraustochytrid species, strain FCC1311.</title>
        <authorList>
            <person name="Sedici K."/>
            <person name="Godart F."/>
            <person name="Aiese Cigliano R."/>
            <person name="Sanseverino W."/>
            <person name="Barakat M."/>
            <person name="Ortet P."/>
            <person name="Marechal E."/>
            <person name="Cagnac O."/>
            <person name="Amato A."/>
        </authorList>
    </citation>
    <scope>NUCLEOTIDE SEQUENCE [LARGE SCALE GENOMIC DNA]</scope>
</reference>
<dbReference type="AlphaFoldDB" id="A0A2R5G1G3"/>
<feature type="compositionally biased region" description="Basic and acidic residues" evidence="3">
    <location>
        <begin position="316"/>
        <end position="328"/>
    </location>
</feature>
<organism evidence="6 7">
    <name type="scientific">Hondaea fermentalgiana</name>
    <dbReference type="NCBI Taxonomy" id="2315210"/>
    <lineage>
        <taxon>Eukaryota</taxon>
        <taxon>Sar</taxon>
        <taxon>Stramenopiles</taxon>
        <taxon>Bigyra</taxon>
        <taxon>Labyrinthulomycetes</taxon>
        <taxon>Thraustochytrida</taxon>
        <taxon>Thraustochytriidae</taxon>
        <taxon>Hondaea</taxon>
    </lineage>
</organism>
<dbReference type="SUPFAM" id="SSF53448">
    <property type="entry name" value="Nucleotide-diphospho-sugar transferases"/>
    <property type="match status" value="1"/>
</dbReference>
<dbReference type="InterPro" id="IPR020568">
    <property type="entry name" value="Ribosomal_Su5_D2-typ_SF"/>
</dbReference>
<dbReference type="Gene3D" id="3.90.550.10">
    <property type="entry name" value="Spore Coat Polysaccharide Biosynthesis Protein SpsA, Chain A"/>
    <property type="match status" value="1"/>
</dbReference>
<dbReference type="InterPro" id="IPR006204">
    <property type="entry name" value="GHMP_kinase_N_dom"/>
</dbReference>
<dbReference type="Proteomes" id="UP000241890">
    <property type="component" value="Unassembled WGS sequence"/>
</dbReference>
<proteinExistence type="predicted"/>